<comment type="subcellular location">
    <subcellularLocation>
        <location evidence="3">Endoplasmic reticulum membrane</location>
    </subcellularLocation>
    <subcellularLocation>
        <location evidence="2">Microsome membrane</location>
    </subcellularLocation>
</comment>
<evidence type="ECO:0000256" key="13">
    <source>
        <dbReference type="PIRSR" id="PIRSR602401-1"/>
    </source>
</evidence>
<keyword evidence="6 13" id="KW-0479">Metal-binding</keyword>
<keyword evidence="9 14" id="KW-0560">Oxidoreductase</keyword>
<reference evidence="16" key="1">
    <citation type="thesis" date="2020" institute="ProQuest LLC" country="789 East Eisenhower Parkway, Ann Arbor, MI, USA">
        <title>Comparative Genomics and Chromosome Evolution.</title>
        <authorList>
            <person name="Mudd A.B."/>
        </authorList>
    </citation>
    <scope>NUCLEOTIDE SEQUENCE</scope>
    <source>
        <strain evidence="16">Female2</strain>
        <tissue evidence="16">Blood</tissue>
    </source>
</reference>
<keyword evidence="12 15" id="KW-0472">Membrane</keyword>
<keyword evidence="15" id="KW-0812">Transmembrane</keyword>
<dbReference type="InterPro" id="IPR036396">
    <property type="entry name" value="Cyt_P450_sf"/>
</dbReference>
<evidence type="ECO:0000256" key="14">
    <source>
        <dbReference type="RuleBase" id="RU000461"/>
    </source>
</evidence>
<keyword evidence="17" id="KW-1185">Reference proteome</keyword>
<dbReference type="GO" id="GO:0020037">
    <property type="term" value="F:heme binding"/>
    <property type="evidence" value="ECO:0007669"/>
    <property type="project" value="InterPro"/>
</dbReference>
<accession>A0A8T2JYL4</accession>
<name>A0A8T2JYL4_9PIPI</name>
<dbReference type="InterPro" id="IPR002401">
    <property type="entry name" value="Cyt_P450_E_grp-I"/>
</dbReference>
<gene>
    <name evidence="16" type="ORF">GDO86_015747</name>
</gene>
<dbReference type="GO" id="GO:0019373">
    <property type="term" value="P:epoxygenase P450 pathway"/>
    <property type="evidence" value="ECO:0007669"/>
    <property type="project" value="TreeGrafter"/>
</dbReference>
<evidence type="ECO:0000256" key="4">
    <source>
        <dbReference type="ARBA" id="ARBA00010617"/>
    </source>
</evidence>
<evidence type="ECO:0000256" key="12">
    <source>
        <dbReference type="ARBA" id="ARBA00023136"/>
    </source>
</evidence>
<keyword evidence="15" id="KW-1133">Transmembrane helix</keyword>
<organism evidence="16 17">
    <name type="scientific">Hymenochirus boettgeri</name>
    <name type="common">Congo dwarf clawed frog</name>
    <dbReference type="NCBI Taxonomy" id="247094"/>
    <lineage>
        <taxon>Eukaryota</taxon>
        <taxon>Metazoa</taxon>
        <taxon>Chordata</taxon>
        <taxon>Craniata</taxon>
        <taxon>Vertebrata</taxon>
        <taxon>Euteleostomi</taxon>
        <taxon>Amphibia</taxon>
        <taxon>Batrachia</taxon>
        <taxon>Anura</taxon>
        <taxon>Pipoidea</taxon>
        <taxon>Pipidae</taxon>
        <taxon>Pipinae</taxon>
        <taxon>Hymenochirus</taxon>
    </lineage>
</organism>
<comment type="similarity">
    <text evidence="4 14">Belongs to the cytochrome P450 family.</text>
</comment>
<protein>
    <submittedName>
        <fullName evidence="16">Uncharacterized protein</fullName>
    </submittedName>
</protein>
<dbReference type="AlphaFoldDB" id="A0A8T2JYL4"/>
<dbReference type="PANTHER" id="PTHR24300">
    <property type="entry name" value="CYTOCHROME P450 508A4-RELATED"/>
    <property type="match status" value="1"/>
</dbReference>
<dbReference type="GO" id="GO:0008392">
    <property type="term" value="F:arachidonate epoxygenase activity"/>
    <property type="evidence" value="ECO:0007669"/>
    <property type="project" value="TreeGrafter"/>
</dbReference>
<dbReference type="Pfam" id="PF00067">
    <property type="entry name" value="p450"/>
    <property type="match status" value="1"/>
</dbReference>
<dbReference type="PROSITE" id="PS00086">
    <property type="entry name" value="CYTOCHROME_P450"/>
    <property type="match status" value="1"/>
</dbReference>
<evidence type="ECO:0000256" key="5">
    <source>
        <dbReference type="ARBA" id="ARBA00022617"/>
    </source>
</evidence>
<sequence length="494" mass="57087">MDTAWIFTLLLSLLISGLLIFSTWNQMYRKRNLPPGPTPVPLFGNILQINRGEMVKSLLELGKKYGPVYTLYFGPSPVVVLCGYKEIKEALINQAEEFSGRGRLPTLDQYFKGFGISFTNGEEWKQLRRFSLTVLRNFGMGKRSIEERIQEEAQFMVSEIRSYKEKPFDPTNILVQCVSNVICSIVFGKRYEYDNKDFQKLLSLFQAVFKTASSSWGQMMNIFPIIMNHIPGPHKKIMKHLNELNSFILERVKENEKTLDASSQRDLIDSFLVKMQQEKKNPTSPFHMKNLLDTFLSIFFAGTETVSTTLRHALMILLVYPQIEEKLHEEIHRVIGQNRSPNIEDRSKMPYTDAVIHEVQRFSDVIPMSVPHAVMSDVEFRGFTIPKGTNIYPLLCATLRDPEQFATPHKFNPNHFLDDNGCFKNNDAFMPFSTGKRLCIGEGLARMELFLFLTNIVQNFKLHSEFQFTEADINPKMKGFANYPIDYQLYFVPR</sequence>
<keyword evidence="5 13" id="KW-0349">Heme</keyword>
<evidence type="ECO:0000256" key="10">
    <source>
        <dbReference type="ARBA" id="ARBA00023004"/>
    </source>
</evidence>
<evidence type="ECO:0000313" key="16">
    <source>
        <dbReference type="EMBL" id="KAG8448793.1"/>
    </source>
</evidence>
<evidence type="ECO:0000256" key="3">
    <source>
        <dbReference type="ARBA" id="ARBA00004586"/>
    </source>
</evidence>
<evidence type="ECO:0000256" key="1">
    <source>
        <dbReference type="ARBA" id="ARBA00001971"/>
    </source>
</evidence>
<dbReference type="SUPFAM" id="SSF48264">
    <property type="entry name" value="Cytochrome P450"/>
    <property type="match status" value="1"/>
</dbReference>
<evidence type="ECO:0000256" key="7">
    <source>
        <dbReference type="ARBA" id="ARBA00022824"/>
    </source>
</evidence>
<evidence type="ECO:0000256" key="8">
    <source>
        <dbReference type="ARBA" id="ARBA00022848"/>
    </source>
</evidence>
<dbReference type="EMBL" id="JAACNH010000003">
    <property type="protein sequence ID" value="KAG8448793.1"/>
    <property type="molecule type" value="Genomic_DNA"/>
</dbReference>
<dbReference type="GO" id="GO:0016712">
    <property type="term" value="F:oxidoreductase activity, acting on paired donors, with incorporation or reduction of molecular oxygen, reduced flavin or flavoprotein as one donor, and incorporation of one atom of oxygen"/>
    <property type="evidence" value="ECO:0007669"/>
    <property type="project" value="InterPro"/>
</dbReference>
<proteinExistence type="inferred from homology"/>
<dbReference type="CDD" id="cd11026">
    <property type="entry name" value="CYP2"/>
    <property type="match status" value="1"/>
</dbReference>
<dbReference type="PANTHER" id="PTHR24300:SF424">
    <property type="entry name" value="CYTOCHROME P450"/>
    <property type="match status" value="1"/>
</dbReference>
<dbReference type="InterPro" id="IPR050182">
    <property type="entry name" value="Cytochrome_P450_fam2"/>
</dbReference>
<dbReference type="FunFam" id="1.10.630.10:FF:000001">
    <property type="entry name" value="Cytochrome P450, family 2"/>
    <property type="match status" value="1"/>
</dbReference>
<dbReference type="Proteomes" id="UP000812440">
    <property type="component" value="Chromosome 8_10"/>
</dbReference>
<dbReference type="PRINTS" id="PR00463">
    <property type="entry name" value="EP450I"/>
</dbReference>
<dbReference type="GO" id="GO:0005506">
    <property type="term" value="F:iron ion binding"/>
    <property type="evidence" value="ECO:0007669"/>
    <property type="project" value="InterPro"/>
</dbReference>
<evidence type="ECO:0000256" key="11">
    <source>
        <dbReference type="ARBA" id="ARBA00023033"/>
    </source>
</evidence>
<dbReference type="InterPro" id="IPR001128">
    <property type="entry name" value="Cyt_P450"/>
</dbReference>
<comment type="caution">
    <text evidence="16">The sequence shown here is derived from an EMBL/GenBank/DDBJ whole genome shotgun (WGS) entry which is preliminary data.</text>
</comment>
<keyword evidence="10 13" id="KW-0408">Iron</keyword>
<dbReference type="PRINTS" id="PR00385">
    <property type="entry name" value="P450"/>
</dbReference>
<dbReference type="OrthoDB" id="2789670at2759"/>
<comment type="cofactor">
    <cofactor evidence="1 13">
        <name>heme</name>
        <dbReference type="ChEBI" id="CHEBI:30413"/>
    </cofactor>
</comment>
<dbReference type="InterPro" id="IPR008067">
    <property type="entry name" value="Cyt_P450_E_grp-I_CYP2A-like"/>
</dbReference>
<evidence type="ECO:0000256" key="6">
    <source>
        <dbReference type="ARBA" id="ARBA00022723"/>
    </source>
</evidence>
<keyword evidence="11 14" id="KW-0503">Monooxygenase</keyword>
<feature type="transmembrane region" description="Helical" evidence="15">
    <location>
        <begin position="6"/>
        <end position="24"/>
    </location>
</feature>
<evidence type="ECO:0000313" key="17">
    <source>
        <dbReference type="Proteomes" id="UP000812440"/>
    </source>
</evidence>
<dbReference type="PRINTS" id="PR01684">
    <property type="entry name" value="EP450ICYP2A"/>
</dbReference>
<evidence type="ECO:0000256" key="9">
    <source>
        <dbReference type="ARBA" id="ARBA00023002"/>
    </source>
</evidence>
<dbReference type="GO" id="GO:0005789">
    <property type="term" value="C:endoplasmic reticulum membrane"/>
    <property type="evidence" value="ECO:0007669"/>
    <property type="project" value="UniProtKB-SubCell"/>
</dbReference>
<evidence type="ECO:0000256" key="2">
    <source>
        <dbReference type="ARBA" id="ARBA00004524"/>
    </source>
</evidence>
<keyword evidence="7" id="KW-0256">Endoplasmic reticulum</keyword>
<evidence type="ECO:0000256" key="15">
    <source>
        <dbReference type="SAM" id="Phobius"/>
    </source>
</evidence>
<dbReference type="InterPro" id="IPR017972">
    <property type="entry name" value="Cyt_P450_CS"/>
</dbReference>
<feature type="binding site" description="axial binding residue" evidence="13">
    <location>
        <position position="439"/>
    </location>
    <ligand>
        <name>heme</name>
        <dbReference type="ChEBI" id="CHEBI:30413"/>
    </ligand>
    <ligandPart>
        <name>Fe</name>
        <dbReference type="ChEBI" id="CHEBI:18248"/>
    </ligandPart>
</feature>
<dbReference type="GO" id="GO:0006805">
    <property type="term" value="P:xenobiotic metabolic process"/>
    <property type="evidence" value="ECO:0007669"/>
    <property type="project" value="TreeGrafter"/>
</dbReference>
<keyword evidence="8" id="KW-0492">Microsome</keyword>
<dbReference type="Gene3D" id="1.10.630.10">
    <property type="entry name" value="Cytochrome P450"/>
    <property type="match status" value="1"/>
</dbReference>